<dbReference type="InterPro" id="IPR000315">
    <property type="entry name" value="Znf_B-box"/>
</dbReference>
<feature type="domain" description="B box-type" evidence="7">
    <location>
        <begin position="99"/>
        <end position="140"/>
    </location>
</feature>
<dbReference type="InterPro" id="IPR001870">
    <property type="entry name" value="B30.2/SPRY"/>
</dbReference>
<dbReference type="PRINTS" id="PR01407">
    <property type="entry name" value="BUTYPHLNCDUF"/>
</dbReference>
<dbReference type="PROSITE" id="PS00518">
    <property type="entry name" value="ZF_RING_1"/>
    <property type="match status" value="1"/>
</dbReference>
<dbReference type="SMART" id="SM00589">
    <property type="entry name" value="PRY"/>
    <property type="match status" value="1"/>
</dbReference>
<feature type="coiled-coil region" evidence="5">
    <location>
        <begin position="148"/>
        <end position="175"/>
    </location>
</feature>
<dbReference type="InterPro" id="IPR043136">
    <property type="entry name" value="B30.2/SPRY_sf"/>
</dbReference>
<dbReference type="SUPFAM" id="SSF57850">
    <property type="entry name" value="RING/U-box"/>
    <property type="match status" value="1"/>
</dbReference>
<evidence type="ECO:0000256" key="3">
    <source>
        <dbReference type="ARBA" id="ARBA00022833"/>
    </source>
</evidence>
<protein>
    <recommendedName>
        <fullName evidence="11">TRI39 ligase</fullName>
    </recommendedName>
</protein>
<dbReference type="InterPro" id="IPR001841">
    <property type="entry name" value="Znf_RING"/>
</dbReference>
<dbReference type="PROSITE" id="PS50188">
    <property type="entry name" value="B302_SPRY"/>
    <property type="match status" value="1"/>
</dbReference>
<dbReference type="Ensembl" id="ENSCPIT00010005450.1">
    <property type="protein sequence ID" value="ENSCPIP00010004615.1"/>
    <property type="gene ID" value="ENSCPIG00010003594.1"/>
</dbReference>
<keyword evidence="3" id="KW-0862">Zinc</keyword>
<accession>A0A8C3LB15</accession>
<dbReference type="CDD" id="cd19762">
    <property type="entry name" value="Bbox2_TRIM7-like"/>
    <property type="match status" value="1"/>
</dbReference>
<sequence length="491" mass="56245">MALSEALERLYEEAICSICLEYMSEPVSVDCGHNFCRGCIGKHCQEKGLWNDTPFSCPQCRAPCRRSSLRPNRQLANIVESIRQLGLRGGVETGTGTGTGTPLCPLHEERLKLFCEVDEQPICVVCRESQQHRSHTVYPIEEAAQVYKVKLQKSLEQLSKEVEDMKKRESEAKMKTQECKEKVKRKREMIVCEFGKLHQLLADEEKLLLQKLEEEETQILMMISENLARVTEQKCLLVELILEIKEKMQQPVEGLLKDMRCILNRCETMKFQAPKPLSVNLKEDYSIPERCMGMRHMLRKFKVDVTLDPETAHLELILSEDRKSVRRGNRKLFLLFFDSPKRFSCVPVVLGLQAFFSGRSYWEVQVGDKPEWGLGLCKEAACRKGNIIFSPQNGYWVLRMQNGGYEALTCPVSCLTPSVRPRCIGIFLDYEAGEISFYNVSDRSHLYTFTDKFSGKLRPFFYLGSLMGGKNAEPLVISWMRDTQGTSCVVL</sequence>
<dbReference type="Pfam" id="PF13765">
    <property type="entry name" value="PRY"/>
    <property type="match status" value="1"/>
</dbReference>
<organism evidence="9 10">
    <name type="scientific">Chrysolophus pictus</name>
    <name type="common">Golden pheasant</name>
    <name type="synonym">Phasianus pictus</name>
    <dbReference type="NCBI Taxonomy" id="9089"/>
    <lineage>
        <taxon>Eukaryota</taxon>
        <taxon>Metazoa</taxon>
        <taxon>Chordata</taxon>
        <taxon>Craniata</taxon>
        <taxon>Vertebrata</taxon>
        <taxon>Euteleostomi</taxon>
        <taxon>Archelosauria</taxon>
        <taxon>Archosauria</taxon>
        <taxon>Dinosauria</taxon>
        <taxon>Saurischia</taxon>
        <taxon>Theropoda</taxon>
        <taxon>Coelurosauria</taxon>
        <taxon>Aves</taxon>
        <taxon>Neognathae</taxon>
        <taxon>Galloanserae</taxon>
        <taxon>Galliformes</taxon>
        <taxon>Phasianidae</taxon>
        <taxon>Phasianinae</taxon>
        <taxon>Chrysolophus</taxon>
    </lineage>
</organism>
<keyword evidence="2 4" id="KW-0863">Zinc-finger</keyword>
<dbReference type="FunFam" id="2.60.120.920:FF:000004">
    <property type="entry name" value="Butyrophilin subfamily 1 member A1"/>
    <property type="match status" value="1"/>
</dbReference>
<evidence type="ECO:0000259" key="7">
    <source>
        <dbReference type="PROSITE" id="PS50119"/>
    </source>
</evidence>
<reference evidence="9" key="1">
    <citation type="submission" date="2025-08" db="UniProtKB">
        <authorList>
            <consortium name="Ensembl"/>
        </authorList>
    </citation>
    <scope>IDENTIFICATION</scope>
</reference>
<name>A0A8C3LB15_CHRPC</name>
<dbReference type="PANTHER" id="PTHR24103">
    <property type="entry name" value="E3 UBIQUITIN-PROTEIN LIGASE TRIM"/>
    <property type="match status" value="1"/>
</dbReference>
<dbReference type="PROSITE" id="PS50089">
    <property type="entry name" value="ZF_RING_2"/>
    <property type="match status" value="1"/>
</dbReference>
<dbReference type="InterPro" id="IPR006574">
    <property type="entry name" value="PRY"/>
</dbReference>
<dbReference type="GO" id="GO:0008270">
    <property type="term" value="F:zinc ion binding"/>
    <property type="evidence" value="ECO:0007669"/>
    <property type="project" value="UniProtKB-KW"/>
</dbReference>
<dbReference type="Proteomes" id="UP000694543">
    <property type="component" value="Unplaced"/>
</dbReference>
<dbReference type="InterPro" id="IPR003879">
    <property type="entry name" value="Butyrophylin_SPRY"/>
</dbReference>
<dbReference type="Pfam" id="PF15227">
    <property type="entry name" value="zf-C3HC4_4"/>
    <property type="match status" value="1"/>
</dbReference>
<dbReference type="SMART" id="SM00336">
    <property type="entry name" value="BBOX"/>
    <property type="match status" value="1"/>
</dbReference>
<evidence type="ECO:0000256" key="4">
    <source>
        <dbReference type="PROSITE-ProRule" id="PRU00024"/>
    </source>
</evidence>
<dbReference type="InterPro" id="IPR003877">
    <property type="entry name" value="SPRY_dom"/>
</dbReference>
<keyword evidence="10" id="KW-1185">Reference proteome</keyword>
<evidence type="ECO:0008006" key="11">
    <source>
        <dbReference type="Google" id="ProtNLM"/>
    </source>
</evidence>
<feature type="domain" description="B30.2/SPRY" evidence="8">
    <location>
        <begin position="285"/>
        <end position="475"/>
    </location>
</feature>
<dbReference type="InterPro" id="IPR013083">
    <property type="entry name" value="Znf_RING/FYVE/PHD"/>
</dbReference>
<dbReference type="Gene3D" id="2.60.120.920">
    <property type="match status" value="1"/>
</dbReference>
<reference evidence="9" key="2">
    <citation type="submission" date="2025-09" db="UniProtKB">
        <authorList>
            <consortium name="Ensembl"/>
        </authorList>
    </citation>
    <scope>IDENTIFICATION</scope>
</reference>
<evidence type="ECO:0000313" key="9">
    <source>
        <dbReference type="Ensembl" id="ENSCPIP00010004615.1"/>
    </source>
</evidence>
<dbReference type="InterPro" id="IPR013320">
    <property type="entry name" value="ConA-like_dom_sf"/>
</dbReference>
<dbReference type="SMART" id="SM00449">
    <property type="entry name" value="SPRY"/>
    <property type="match status" value="1"/>
</dbReference>
<dbReference type="Gene3D" id="3.30.40.10">
    <property type="entry name" value="Zinc/RING finger domain, C3HC4 (zinc finger)"/>
    <property type="match status" value="1"/>
</dbReference>
<dbReference type="PROSITE" id="PS50119">
    <property type="entry name" value="ZF_BBOX"/>
    <property type="match status" value="1"/>
</dbReference>
<evidence type="ECO:0000259" key="8">
    <source>
        <dbReference type="PROSITE" id="PS50188"/>
    </source>
</evidence>
<evidence type="ECO:0000256" key="1">
    <source>
        <dbReference type="ARBA" id="ARBA00022723"/>
    </source>
</evidence>
<evidence type="ECO:0000313" key="10">
    <source>
        <dbReference type="Proteomes" id="UP000694543"/>
    </source>
</evidence>
<keyword evidence="5" id="KW-0175">Coiled coil</keyword>
<evidence type="ECO:0000256" key="5">
    <source>
        <dbReference type="SAM" id="Coils"/>
    </source>
</evidence>
<dbReference type="Pfam" id="PF00622">
    <property type="entry name" value="SPRY"/>
    <property type="match status" value="1"/>
</dbReference>
<dbReference type="SUPFAM" id="SSF49899">
    <property type="entry name" value="Concanavalin A-like lectins/glucanases"/>
    <property type="match status" value="1"/>
</dbReference>
<dbReference type="InterPro" id="IPR050143">
    <property type="entry name" value="TRIM/RBCC"/>
</dbReference>
<evidence type="ECO:0000256" key="2">
    <source>
        <dbReference type="ARBA" id="ARBA00022771"/>
    </source>
</evidence>
<proteinExistence type="predicted"/>
<keyword evidence="1" id="KW-0479">Metal-binding</keyword>
<dbReference type="SMART" id="SM00184">
    <property type="entry name" value="RING"/>
    <property type="match status" value="1"/>
</dbReference>
<dbReference type="SUPFAM" id="SSF57845">
    <property type="entry name" value="B-box zinc-binding domain"/>
    <property type="match status" value="1"/>
</dbReference>
<dbReference type="AlphaFoldDB" id="A0A8C3LB15"/>
<evidence type="ECO:0000259" key="6">
    <source>
        <dbReference type="PROSITE" id="PS50089"/>
    </source>
</evidence>
<feature type="domain" description="RING-type" evidence="6">
    <location>
        <begin position="16"/>
        <end position="61"/>
    </location>
</feature>
<dbReference type="Pfam" id="PF00643">
    <property type="entry name" value="zf-B_box"/>
    <property type="match status" value="1"/>
</dbReference>
<dbReference type="InterPro" id="IPR017907">
    <property type="entry name" value="Znf_RING_CS"/>
</dbReference>
<dbReference type="Gene3D" id="3.30.160.60">
    <property type="entry name" value="Classic Zinc Finger"/>
    <property type="match status" value="1"/>
</dbReference>